<sequence length="157" mass="18317">MTRKIDQFDVRLLRELQLDAGLSQRDLAQKIGLSQNACWRRLKALEDDGIIAGRTIRVARHKVELGLVVFVMVRTRHHSTSWLKTFRTHVSSIPDITDFFRIGGDYDYMLKIVTRDMISYDAVYQRLIEAVELESVTSYFAMEAIEEQRPLTIHPHR</sequence>
<keyword evidence="2" id="KW-0238">DNA-binding</keyword>
<dbReference type="KEGG" id="abaw:D5400_06805"/>
<dbReference type="InterPro" id="IPR019888">
    <property type="entry name" value="Tscrpt_reg_AsnC-like"/>
</dbReference>
<dbReference type="PROSITE" id="PS50943">
    <property type="entry name" value="HTH_CROC1"/>
    <property type="match status" value="1"/>
</dbReference>
<dbReference type="InterPro" id="IPR001387">
    <property type="entry name" value="Cro/C1-type_HTH"/>
</dbReference>
<dbReference type="Gene3D" id="1.10.10.10">
    <property type="entry name" value="Winged helix-like DNA-binding domain superfamily/Winged helix DNA-binding domain"/>
    <property type="match status" value="1"/>
</dbReference>
<organism evidence="6 7">
    <name type="scientific">Georhizobium profundi</name>
    <dbReference type="NCBI Taxonomy" id="2341112"/>
    <lineage>
        <taxon>Bacteria</taxon>
        <taxon>Pseudomonadati</taxon>
        <taxon>Pseudomonadota</taxon>
        <taxon>Alphaproteobacteria</taxon>
        <taxon>Hyphomicrobiales</taxon>
        <taxon>Rhizobiaceae</taxon>
        <taxon>Georhizobium</taxon>
    </lineage>
</organism>
<dbReference type="AlphaFoldDB" id="A0A3S9B266"/>
<gene>
    <name evidence="6" type="ORF">D5400_06805</name>
</gene>
<reference evidence="6 7" key="1">
    <citation type="submission" date="2018-09" db="EMBL/GenBank/DDBJ databases">
        <title>Marinorhizobium profundi gen. nov., sp. nov., isolated from a deep-sea sediment sample from the New Britain Trench and proposal of Marinorhizobiaceae fam. nov. in the order Rhizobiales of the class Alphaproteobacteria.</title>
        <authorList>
            <person name="Cao J."/>
        </authorList>
    </citation>
    <scope>NUCLEOTIDE SEQUENCE [LARGE SCALE GENOMIC DNA]</scope>
    <source>
        <strain evidence="6 7">WS11</strain>
    </source>
</reference>
<dbReference type="OrthoDB" id="7847328at2"/>
<dbReference type="InterPro" id="IPR036390">
    <property type="entry name" value="WH_DNA-bd_sf"/>
</dbReference>
<dbReference type="GO" id="GO:0006355">
    <property type="term" value="P:regulation of DNA-templated transcription"/>
    <property type="evidence" value="ECO:0007669"/>
    <property type="project" value="UniProtKB-ARBA"/>
</dbReference>
<dbReference type="GO" id="GO:0043200">
    <property type="term" value="P:response to amino acid"/>
    <property type="evidence" value="ECO:0007669"/>
    <property type="project" value="TreeGrafter"/>
</dbReference>
<dbReference type="EMBL" id="CP032509">
    <property type="protein sequence ID" value="AZN71024.1"/>
    <property type="molecule type" value="Genomic_DNA"/>
</dbReference>
<dbReference type="PROSITE" id="PS00519">
    <property type="entry name" value="HTH_ASNC_1"/>
    <property type="match status" value="1"/>
</dbReference>
<dbReference type="InterPro" id="IPR019885">
    <property type="entry name" value="Tscrpt_reg_HTH_AsnC-type_CS"/>
</dbReference>
<dbReference type="SMART" id="SM00344">
    <property type="entry name" value="HTH_ASNC"/>
    <property type="match status" value="1"/>
</dbReference>
<accession>A0A3S9B266</accession>
<evidence type="ECO:0000256" key="2">
    <source>
        <dbReference type="ARBA" id="ARBA00023125"/>
    </source>
</evidence>
<dbReference type="SUPFAM" id="SSF46785">
    <property type="entry name" value="Winged helix' DNA-binding domain"/>
    <property type="match status" value="1"/>
</dbReference>
<dbReference type="CDD" id="cd00090">
    <property type="entry name" value="HTH_ARSR"/>
    <property type="match status" value="1"/>
</dbReference>
<dbReference type="PRINTS" id="PR00033">
    <property type="entry name" value="HTHASNC"/>
</dbReference>
<dbReference type="InterPro" id="IPR011991">
    <property type="entry name" value="ArsR-like_HTH"/>
</dbReference>
<feature type="domain" description="HTH cro/C1-type" evidence="4">
    <location>
        <begin position="13"/>
        <end position="37"/>
    </location>
</feature>
<feature type="domain" description="HTH asnC-type" evidence="5">
    <location>
        <begin position="5"/>
        <end position="68"/>
    </location>
</feature>
<dbReference type="GO" id="GO:0005829">
    <property type="term" value="C:cytosol"/>
    <property type="evidence" value="ECO:0007669"/>
    <property type="project" value="TreeGrafter"/>
</dbReference>
<dbReference type="InterPro" id="IPR036388">
    <property type="entry name" value="WH-like_DNA-bd_sf"/>
</dbReference>
<proteinExistence type="predicted"/>
<name>A0A3S9B266_9HYPH</name>
<dbReference type="InterPro" id="IPR019887">
    <property type="entry name" value="Tscrpt_reg_AsnC/Lrp_C"/>
</dbReference>
<keyword evidence="3" id="KW-0804">Transcription</keyword>
<evidence type="ECO:0000259" key="4">
    <source>
        <dbReference type="PROSITE" id="PS50943"/>
    </source>
</evidence>
<dbReference type="SUPFAM" id="SSF54909">
    <property type="entry name" value="Dimeric alpha+beta barrel"/>
    <property type="match status" value="1"/>
</dbReference>
<dbReference type="InterPro" id="IPR011008">
    <property type="entry name" value="Dimeric_a/b-barrel"/>
</dbReference>
<dbReference type="InterPro" id="IPR000485">
    <property type="entry name" value="AsnC-type_HTH_dom"/>
</dbReference>
<dbReference type="Pfam" id="PF01037">
    <property type="entry name" value="AsnC_trans_reg"/>
    <property type="match status" value="1"/>
</dbReference>
<dbReference type="Pfam" id="PF13412">
    <property type="entry name" value="HTH_24"/>
    <property type="match status" value="1"/>
</dbReference>
<evidence type="ECO:0000256" key="3">
    <source>
        <dbReference type="ARBA" id="ARBA00023163"/>
    </source>
</evidence>
<keyword evidence="1" id="KW-0805">Transcription regulation</keyword>
<dbReference type="Gene3D" id="3.30.70.920">
    <property type="match status" value="1"/>
</dbReference>
<dbReference type="Proteomes" id="UP000268192">
    <property type="component" value="Chromosome"/>
</dbReference>
<keyword evidence="7" id="KW-1185">Reference proteome</keyword>
<evidence type="ECO:0000256" key="1">
    <source>
        <dbReference type="ARBA" id="ARBA00023015"/>
    </source>
</evidence>
<dbReference type="PANTHER" id="PTHR30154">
    <property type="entry name" value="LEUCINE-RESPONSIVE REGULATORY PROTEIN"/>
    <property type="match status" value="1"/>
</dbReference>
<dbReference type="PROSITE" id="PS50956">
    <property type="entry name" value="HTH_ASNC_2"/>
    <property type="match status" value="1"/>
</dbReference>
<dbReference type="RefSeq" id="WP_126008872.1">
    <property type="nucleotide sequence ID" value="NZ_CP032509.1"/>
</dbReference>
<dbReference type="PANTHER" id="PTHR30154:SF17">
    <property type="entry name" value="DNA-BINDING TRANSCRIPTIONAL ACTIVATOR DECR"/>
    <property type="match status" value="1"/>
</dbReference>
<evidence type="ECO:0000313" key="7">
    <source>
        <dbReference type="Proteomes" id="UP000268192"/>
    </source>
</evidence>
<evidence type="ECO:0000259" key="5">
    <source>
        <dbReference type="PROSITE" id="PS50956"/>
    </source>
</evidence>
<dbReference type="GO" id="GO:0043565">
    <property type="term" value="F:sequence-specific DNA binding"/>
    <property type="evidence" value="ECO:0007669"/>
    <property type="project" value="InterPro"/>
</dbReference>
<protein>
    <submittedName>
        <fullName evidence="6">Lrp/AsnC family transcriptional regulator</fullName>
    </submittedName>
</protein>
<evidence type="ECO:0000313" key="6">
    <source>
        <dbReference type="EMBL" id="AZN71024.1"/>
    </source>
</evidence>